<dbReference type="InterPro" id="IPR016185">
    <property type="entry name" value="PreATP-grasp_dom_sf"/>
</dbReference>
<dbReference type="EMBL" id="JACCHS010000064">
    <property type="protein sequence ID" value="NYT46979.1"/>
    <property type="molecule type" value="Genomic_DNA"/>
</dbReference>
<evidence type="ECO:0000259" key="10">
    <source>
        <dbReference type="Pfam" id="PF02951"/>
    </source>
</evidence>
<gene>
    <name evidence="12" type="ORF">H0A75_04540</name>
</gene>
<accession>A0A7Z0MNK7</accession>
<keyword evidence="8" id="KW-0460">Magnesium</keyword>
<feature type="domain" description="Prokaryotic glutathione synthetase N-terminal" evidence="10">
    <location>
        <begin position="3"/>
        <end position="121"/>
    </location>
</feature>
<evidence type="ECO:0000313" key="12">
    <source>
        <dbReference type="EMBL" id="NYT46979.1"/>
    </source>
</evidence>
<evidence type="ECO:0000256" key="1">
    <source>
        <dbReference type="ARBA" id="ARBA00001936"/>
    </source>
</evidence>
<feature type="domain" description="Prokaryotic glutathione synthetase ATP-binding" evidence="11">
    <location>
        <begin position="125"/>
        <end position="160"/>
    </location>
</feature>
<evidence type="ECO:0000313" key="13">
    <source>
        <dbReference type="Proteomes" id="UP000537890"/>
    </source>
</evidence>
<evidence type="ECO:0000256" key="6">
    <source>
        <dbReference type="ARBA" id="ARBA00022741"/>
    </source>
</evidence>
<dbReference type="InterPro" id="IPR004218">
    <property type="entry name" value="GSHS_ATP-bd"/>
</dbReference>
<dbReference type="GO" id="GO:0005524">
    <property type="term" value="F:ATP binding"/>
    <property type="evidence" value="ECO:0007669"/>
    <property type="project" value="UniProtKB-KW"/>
</dbReference>
<dbReference type="SUPFAM" id="SSF52440">
    <property type="entry name" value="PreATP-grasp domain"/>
    <property type="match status" value="1"/>
</dbReference>
<evidence type="ECO:0000256" key="3">
    <source>
        <dbReference type="ARBA" id="ARBA00022598"/>
    </source>
</evidence>
<dbReference type="GO" id="GO:0004363">
    <property type="term" value="F:glutathione synthase activity"/>
    <property type="evidence" value="ECO:0007669"/>
    <property type="project" value="InterPro"/>
</dbReference>
<dbReference type="FunFam" id="3.40.50.20:FF:000009">
    <property type="entry name" value="Glutathione synthetase"/>
    <property type="match status" value="1"/>
</dbReference>
<comment type="cofactor">
    <cofactor evidence="1">
        <name>Mn(2+)</name>
        <dbReference type="ChEBI" id="CHEBI:29035"/>
    </cofactor>
</comment>
<keyword evidence="7" id="KW-0067">ATP-binding</keyword>
<evidence type="ECO:0000256" key="7">
    <source>
        <dbReference type="ARBA" id="ARBA00022840"/>
    </source>
</evidence>
<keyword evidence="5" id="KW-0479">Metal-binding</keyword>
<dbReference type="InterPro" id="IPR006284">
    <property type="entry name" value="Glut_synth_pro"/>
</dbReference>
<evidence type="ECO:0000256" key="4">
    <source>
        <dbReference type="ARBA" id="ARBA00022684"/>
    </source>
</evidence>
<feature type="non-terminal residue" evidence="12">
    <location>
        <position position="160"/>
    </location>
</feature>
<evidence type="ECO:0000259" key="11">
    <source>
        <dbReference type="Pfam" id="PF02955"/>
    </source>
</evidence>
<dbReference type="InterPro" id="IPR004215">
    <property type="entry name" value="GSHS_N"/>
</dbReference>
<proteinExistence type="inferred from homology"/>
<evidence type="ECO:0000256" key="2">
    <source>
        <dbReference type="ARBA" id="ARBA00001946"/>
    </source>
</evidence>
<dbReference type="Pfam" id="PF02951">
    <property type="entry name" value="GSH-S_N"/>
    <property type="match status" value="1"/>
</dbReference>
<dbReference type="Gene3D" id="3.40.50.20">
    <property type="match status" value="1"/>
</dbReference>
<dbReference type="Gene3D" id="3.30.1490.20">
    <property type="entry name" value="ATP-grasp fold, A domain"/>
    <property type="match status" value="1"/>
</dbReference>
<dbReference type="GO" id="GO:0046872">
    <property type="term" value="F:metal ion binding"/>
    <property type="evidence" value="ECO:0007669"/>
    <property type="project" value="UniProtKB-KW"/>
</dbReference>
<keyword evidence="6" id="KW-0547">Nucleotide-binding</keyword>
<name>A0A7Z0MNK7_9GAMM</name>
<evidence type="ECO:0000256" key="5">
    <source>
        <dbReference type="ARBA" id="ARBA00022723"/>
    </source>
</evidence>
<reference evidence="12 13" key="1">
    <citation type="submission" date="2020-05" db="EMBL/GenBank/DDBJ databases">
        <title>Horizontal transmission and recombination maintain forever young bacterial symbiont genomes.</title>
        <authorList>
            <person name="Russell S.L."/>
            <person name="Pepper-Tunick E."/>
            <person name="Svedberg J."/>
            <person name="Byrne A."/>
            <person name="Ruelas Castillo J."/>
            <person name="Vollmers C."/>
            <person name="Beinart R.A."/>
            <person name="Corbett-Detig R."/>
        </authorList>
    </citation>
    <scope>NUCLEOTIDE SEQUENCE [LARGE SCALE GENOMIC DNA]</scope>
    <source>
        <strain evidence="12">4727-3</strain>
    </source>
</reference>
<dbReference type="Gene3D" id="3.30.470.20">
    <property type="entry name" value="ATP-grasp fold, B domain"/>
    <property type="match status" value="1"/>
</dbReference>
<dbReference type="Proteomes" id="UP000537890">
    <property type="component" value="Unassembled WGS sequence"/>
</dbReference>
<dbReference type="InterPro" id="IPR013815">
    <property type="entry name" value="ATP_grasp_subdomain_1"/>
</dbReference>
<evidence type="ECO:0000256" key="8">
    <source>
        <dbReference type="ARBA" id="ARBA00022842"/>
    </source>
</evidence>
<dbReference type="HAMAP" id="MF_00162">
    <property type="entry name" value="GSH_S"/>
    <property type="match status" value="1"/>
</dbReference>
<dbReference type="AlphaFoldDB" id="A0A7Z0MNK7"/>
<dbReference type="Pfam" id="PF02955">
    <property type="entry name" value="GSH-S_ATP"/>
    <property type="match status" value="1"/>
</dbReference>
<keyword evidence="4" id="KW-0317">Glutathione biosynthesis</keyword>
<keyword evidence="9" id="KW-0464">Manganese</keyword>
<dbReference type="PANTHER" id="PTHR21621">
    <property type="entry name" value="RIBOSOMAL PROTEIN S6 MODIFICATION PROTEIN"/>
    <property type="match status" value="1"/>
</dbReference>
<evidence type="ECO:0000256" key="9">
    <source>
        <dbReference type="ARBA" id="ARBA00023211"/>
    </source>
</evidence>
<comment type="cofactor">
    <cofactor evidence="2">
        <name>Mg(2+)</name>
        <dbReference type="ChEBI" id="CHEBI:18420"/>
    </cofactor>
</comment>
<organism evidence="12 13">
    <name type="scientific">Candidatus Methanofishera endochildressiae</name>
    <dbReference type="NCBI Taxonomy" id="2738884"/>
    <lineage>
        <taxon>Bacteria</taxon>
        <taxon>Pseudomonadati</taxon>
        <taxon>Pseudomonadota</taxon>
        <taxon>Gammaproteobacteria</taxon>
        <taxon>Candidatus Methanofishera</taxon>
    </lineage>
</organism>
<comment type="caution">
    <text evidence="12">The sequence shown here is derived from an EMBL/GenBank/DDBJ whole genome shotgun (WGS) entry which is preliminary data.</text>
</comment>
<sequence length="160" mass="18697">MTIKFGMVMDSIDHINIQKDTSFAMLLEAQARNWELHYMQLGDLFLRKGKVYAHSQQIKVQRNAKAWYQVIAKQTIALESLDSIIMRKEPPVDQEYIYATYLLEQAERQGVYVINKPQSLRDANEKLFTAWFPQCCADTLVTRNADLIREFLAEHQDIIL</sequence>
<dbReference type="GO" id="GO:0005737">
    <property type="term" value="C:cytoplasm"/>
    <property type="evidence" value="ECO:0007669"/>
    <property type="project" value="TreeGrafter"/>
</dbReference>
<dbReference type="PANTHER" id="PTHR21621:SF4">
    <property type="entry name" value="GLUTATHIONE SYNTHETASE"/>
    <property type="match status" value="1"/>
</dbReference>
<keyword evidence="3" id="KW-0436">Ligase</keyword>
<protein>
    <submittedName>
        <fullName evidence="12">Glutathione synthase</fullName>
    </submittedName>
</protein>